<dbReference type="RefSeq" id="WP_138195269.1">
    <property type="nucleotide sequence ID" value="NZ_VCIW01000010.1"/>
</dbReference>
<sequence length="116" mass="13352">MESLPCQGCKGLCCGPVPITKDERKRILKKIRSMPPKERAALQKQERFYGTCIFYDLDRDRCGIHAARPAVCRAFGYYKNLVCFRKPEAASKGLWLQHPSDYEGVLSEDFTWKDFA</sequence>
<proteinExistence type="predicted"/>
<protein>
    <submittedName>
        <fullName evidence="1">YkgJ family cysteine cluster protein</fullName>
    </submittedName>
</protein>
<keyword evidence="2" id="KW-1185">Reference proteome</keyword>
<reference evidence="1 2" key="1">
    <citation type="submission" date="2019-05" db="EMBL/GenBank/DDBJ databases">
        <authorList>
            <person name="Narsing Rao M.P."/>
            <person name="Li W.J."/>
        </authorList>
    </citation>
    <scope>NUCLEOTIDE SEQUENCE [LARGE SCALE GENOMIC DNA]</scope>
    <source>
        <strain evidence="1 2">SYSU_K30003</strain>
    </source>
</reference>
<name>A0A5R9GIB5_9BACL</name>
<evidence type="ECO:0000313" key="1">
    <source>
        <dbReference type="EMBL" id="TLS51275.1"/>
    </source>
</evidence>
<accession>A0A5R9GIB5</accession>
<evidence type="ECO:0000313" key="2">
    <source>
        <dbReference type="Proteomes" id="UP000309676"/>
    </source>
</evidence>
<comment type="caution">
    <text evidence="1">The sequence shown here is derived from an EMBL/GenBank/DDBJ whole genome shotgun (WGS) entry which is preliminary data.</text>
</comment>
<dbReference type="InterPro" id="IPR005358">
    <property type="entry name" value="Puta_zinc/iron-chelating_dom"/>
</dbReference>
<dbReference type="Pfam" id="PF03692">
    <property type="entry name" value="CxxCxxCC"/>
    <property type="match status" value="1"/>
</dbReference>
<dbReference type="Proteomes" id="UP000309676">
    <property type="component" value="Unassembled WGS sequence"/>
</dbReference>
<organism evidence="1 2">
    <name type="scientific">Paenibacillus antri</name>
    <dbReference type="NCBI Taxonomy" id="2582848"/>
    <lineage>
        <taxon>Bacteria</taxon>
        <taxon>Bacillati</taxon>
        <taxon>Bacillota</taxon>
        <taxon>Bacilli</taxon>
        <taxon>Bacillales</taxon>
        <taxon>Paenibacillaceae</taxon>
        <taxon>Paenibacillus</taxon>
    </lineage>
</organism>
<gene>
    <name evidence="1" type="ORF">FE782_16225</name>
</gene>
<dbReference type="AlphaFoldDB" id="A0A5R9GIB5"/>
<dbReference type="OrthoDB" id="9810361at2"/>
<dbReference type="EMBL" id="VCIW01000010">
    <property type="protein sequence ID" value="TLS51275.1"/>
    <property type="molecule type" value="Genomic_DNA"/>
</dbReference>